<evidence type="ECO:0000313" key="7">
    <source>
        <dbReference type="EMBL" id="ATY31781.1"/>
    </source>
</evidence>
<evidence type="ECO:0000256" key="5">
    <source>
        <dbReference type="ARBA" id="ARBA00023049"/>
    </source>
</evidence>
<accession>A0A2K8MKR1</accession>
<sequence length="136" mass="14299">MAIRVSRSVLIGTRQISADLAPREACGLLFGSAEAITAMQAVENVAEDPTTRFEIDPAALFAALRAERAGGPRIVGYWHSHPSGDATPSATDAAMAAPDGKLWLIVAGEAVTLWQAEEAGAVHGRFDAVAIDLHHE</sequence>
<keyword evidence="3" id="KW-0378">Hydrolase</keyword>
<dbReference type="PANTHER" id="PTHR34858">
    <property type="entry name" value="CYSO-CYSTEINE PEPTIDASE"/>
    <property type="match status" value="1"/>
</dbReference>
<name>A0A2K8MKR1_9SPHN</name>
<keyword evidence="5" id="KW-0482">Metalloprotease</keyword>
<dbReference type="GO" id="GO:0006508">
    <property type="term" value="P:proteolysis"/>
    <property type="evidence" value="ECO:0007669"/>
    <property type="project" value="UniProtKB-KW"/>
</dbReference>
<dbReference type="SMART" id="SM00232">
    <property type="entry name" value="JAB_MPN"/>
    <property type="match status" value="1"/>
</dbReference>
<dbReference type="InterPro" id="IPR037518">
    <property type="entry name" value="MPN"/>
</dbReference>
<dbReference type="OrthoDB" id="9802958at2"/>
<dbReference type="Pfam" id="PF14464">
    <property type="entry name" value="Prok-JAB"/>
    <property type="match status" value="1"/>
</dbReference>
<dbReference type="Gene3D" id="3.40.140.10">
    <property type="entry name" value="Cytidine Deaminase, domain 2"/>
    <property type="match status" value="1"/>
</dbReference>
<dbReference type="InterPro" id="IPR000555">
    <property type="entry name" value="JAMM/MPN+_dom"/>
</dbReference>
<dbReference type="InterPro" id="IPR028090">
    <property type="entry name" value="JAB_dom_prok"/>
</dbReference>
<dbReference type="PANTHER" id="PTHR34858:SF1">
    <property type="entry name" value="CYSO-CYSTEINE PEPTIDASE"/>
    <property type="match status" value="1"/>
</dbReference>
<keyword evidence="1" id="KW-0645">Protease</keyword>
<dbReference type="KEGG" id="sphc:CVN68_07210"/>
<evidence type="ECO:0000256" key="2">
    <source>
        <dbReference type="ARBA" id="ARBA00022723"/>
    </source>
</evidence>
<evidence type="ECO:0000256" key="3">
    <source>
        <dbReference type="ARBA" id="ARBA00022801"/>
    </source>
</evidence>
<dbReference type="EMBL" id="CP024923">
    <property type="protein sequence ID" value="ATY31781.1"/>
    <property type="molecule type" value="Genomic_DNA"/>
</dbReference>
<dbReference type="SUPFAM" id="SSF102712">
    <property type="entry name" value="JAB1/MPN domain"/>
    <property type="match status" value="1"/>
</dbReference>
<evidence type="ECO:0000256" key="4">
    <source>
        <dbReference type="ARBA" id="ARBA00022833"/>
    </source>
</evidence>
<dbReference type="InterPro" id="IPR051929">
    <property type="entry name" value="VirAsm_ModProt"/>
</dbReference>
<keyword evidence="2" id="KW-0479">Metal-binding</keyword>
<gene>
    <name evidence="7" type="ORF">CVN68_07210</name>
</gene>
<organism evidence="7 8">
    <name type="scientific">Sphingomonas psychrotolerans</name>
    <dbReference type="NCBI Taxonomy" id="1327635"/>
    <lineage>
        <taxon>Bacteria</taxon>
        <taxon>Pseudomonadati</taxon>
        <taxon>Pseudomonadota</taxon>
        <taxon>Alphaproteobacteria</taxon>
        <taxon>Sphingomonadales</taxon>
        <taxon>Sphingomonadaceae</taxon>
        <taxon>Sphingomonas</taxon>
    </lineage>
</organism>
<evidence type="ECO:0000259" key="6">
    <source>
        <dbReference type="PROSITE" id="PS50249"/>
    </source>
</evidence>
<protein>
    <submittedName>
        <fullName evidence="7">Peptidase</fullName>
    </submittedName>
</protein>
<evidence type="ECO:0000256" key="1">
    <source>
        <dbReference type="ARBA" id="ARBA00022670"/>
    </source>
</evidence>
<proteinExistence type="predicted"/>
<dbReference type="GO" id="GO:0008270">
    <property type="term" value="F:zinc ion binding"/>
    <property type="evidence" value="ECO:0007669"/>
    <property type="project" value="TreeGrafter"/>
</dbReference>
<keyword evidence="8" id="KW-1185">Reference proteome</keyword>
<dbReference type="AlphaFoldDB" id="A0A2K8MKR1"/>
<keyword evidence="4" id="KW-0862">Zinc</keyword>
<dbReference type="PROSITE" id="PS50249">
    <property type="entry name" value="MPN"/>
    <property type="match status" value="1"/>
</dbReference>
<reference evidence="7 8" key="1">
    <citation type="submission" date="2017-11" db="EMBL/GenBank/DDBJ databases">
        <title>Complete genome sequence of Sphingomonas sp. Strain Cra20, a psychrotolerant potential plant growth promoting rhizobacteria.</title>
        <authorList>
            <person name="Luo Y."/>
        </authorList>
    </citation>
    <scope>NUCLEOTIDE SEQUENCE [LARGE SCALE GENOMIC DNA]</scope>
    <source>
        <strain evidence="7 8">Cra20</strain>
    </source>
</reference>
<evidence type="ECO:0000313" key="8">
    <source>
        <dbReference type="Proteomes" id="UP000229081"/>
    </source>
</evidence>
<dbReference type="Proteomes" id="UP000229081">
    <property type="component" value="Chromosome"/>
</dbReference>
<dbReference type="GO" id="GO:0008235">
    <property type="term" value="F:metalloexopeptidase activity"/>
    <property type="evidence" value="ECO:0007669"/>
    <property type="project" value="TreeGrafter"/>
</dbReference>
<feature type="domain" description="MPN" evidence="6">
    <location>
        <begin position="3"/>
        <end position="136"/>
    </location>
</feature>
<dbReference type="CDD" id="cd08070">
    <property type="entry name" value="MPN_like"/>
    <property type="match status" value="1"/>
</dbReference>